<evidence type="ECO:0000256" key="3">
    <source>
        <dbReference type="ARBA" id="ARBA00022603"/>
    </source>
</evidence>
<dbReference type="PROSITE" id="PS00093">
    <property type="entry name" value="N4_MTASE"/>
    <property type="match status" value="1"/>
</dbReference>
<keyword evidence="9" id="KW-1185">Reference proteome</keyword>
<comment type="catalytic activity">
    <reaction evidence="7">
        <text>a 2'-deoxycytidine in DNA + S-adenosyl-L-methionine = an N(4)-methyl-2'-deoxycytidine in DNA + S-adenosyl-L-homocysteine + H(+)</text>
        <dbReference type="Rhea" id="RHEA:16857"/>
        <dbReference type="Rhea" id="RHEA-COMP:11369"/>
        <dbReference type="Rhea" id="RHEA-COMP:13674"/>
        <dbReference type="ChEBI" id="CHEBI:15378"/>
        <dbReference type="ChEBI" id="CHEBI:57856"/>
        <dbReference type="ChEBI" id="CHEBI:59789"/>
        <dbReference type="ChEBI" id="CHEBI:85452"/>
        <dbReference type="ChEBI" id="CHEBI:137933"/>
        <dbReference type="EC" id="2.1.1.113"/>
    </reaction>
</comment>
<comment type="caution">
    <text evidence="8">The sequence shown here is derived from an EMBL/GenBank/DDBJ whole genome shotgun (WGS) entry which is preliminary data.</text>
</comment>
<protein>
    <recommendedName>
        <fullName evidence="2">site-specific DNA-methyltransferase (cytosine-N(4)-specific)</fullName>
        <ecNumber evidence="2">2.1.1.113</ecNumber>
    </recommendedName>
</protein>
<organism evidence="8 9">
    <name type="scientific">Dactylosporangium cerinum</name>
    <dbReference type="NCBI Taxonomy" id="1434730"/>
    <lineage>
        <taxon>Bacteria</taxon>
        <taxon>Bacillati</taxon>
        <taxon>Actinomycetota</taxon>
        <taxon>Actinomycetes</taxon>
        <taxon>Micromonosporales</taxon>
        <taxon>Micromonosporaceae</taxon>
        <taxon>Dactylosporangium</taxon>
    </lineage>
</organism>
<evidence type="ECO:0000256" key="4">
    <source>
        <dbReference type="ARBA" id="ARBA00022679"/>
    </source>
</evidence>
<dbReference type="Gene3D" id="3.40.50.150">
    <property type="entry name" value="Vaccinia Virus protein VP39"/>
    <property type="match status" value="1"/>
</dbReference>
<accession>A0ABV9WCA3</accession>
<keyword evidence="4" id="KW-0808">Transferase</keyword>
<dbReference type="Proteomes" id="UP001595912">
    <property type="component" value="Unassembled WGS sequence"/>
</dbReference>
<dbReference type="SUPFAM" id="SSF53335">
    <property type="entry name" value="S-adenosyl-L-methionine-dependent methyltransferases"/>
    <property type="match status" value="1"/>
</dbReference>
<dbReference type="InterPro" id="IPR029063">
    <property type="entry name" value="SAM-dependent_MTases_sf"/>
</dbReference>
<sequence length="57" mass="6170">MSPPALLPSGDRLRGYAYRASGPVQLHLGDARDALTAMPDTSVDCIMTSPPYWSLLH</sequence>
<evidence type="ECO:0000313" key="8">
    <source>
        <dbReference type="EMBL" id="MFC5005406.1"/>
    </source>
</evidence>
<dbReference type="EC" id="2.1.1.113" evidence="2"/>
<keyword evidence="3" id="KW-0489">Methyltransferase</keyword>
<dbReference type="InterPro" id="IPR017985">
    <property type="entry name" value="MeTrfase_CN4_CS"/>
</dbReference>
<proteinExistence type="inferred from homology"/>
<comment type="similarity">
    <text evidence="1">Belongs to the N(4)/N(6)-methyltransferase family. N(4) subfamily.</text>
</comment>
<gene>
    <name evidence="8" type="ORF">ACFPIJ_47190</name>
</gene>
<evidence type="ECO:0000256" key="6">
    <source>
        <dbReference type="ARBA" id="ARBA00022747"/>
    </source>
</evidence>
<reference evidence="9" key="1">
    <citation type="journal article" date="2019" name="Int. J. Syst. Evol. Microbiol.">
        <title>The Global Catalogue of Microorganisms (GCM) 10K type strain sequencing project: providing services to taxonomists for standard genome sequencing and annotation.</title>
        <authorList>
            <consortium name="The Broad Institute Genomics Platform"/>
            <consortium name="The Broad Institute Genome Sequencing Center for Infectious Disease"/>
            <person name="Wu L."/>
            <person name="Ma J."/>
        </authorList>
    </citation>
    <scope>NUCLEOTIDE SEQUENCE [LARGE SCALE GENOMIC DNA]</scope>
    <source>
        <strain evidence="9">CGMCC 4.7152</strain>
    </source>
</reference>
<evidence type="ECO:0000256" key="5">
    <source>
        <dbReference type="ARBA" id="ARBA00022691"/>
    </source>
</evidence>
<dbReference type="RefSeq" id="WP_380126042.1">
    <property type="nucleotide sequence ID" value="NZ_JBHSIU010000071.1"/>
</dbReference>
<keyword evidence="5" id="KW-0949">S-adenosyl-L-methionine</keyword>
<evidence type="ECO:0000256" key="2">
    <source>
        <dbReference type="ARBA" id="ARBA00012185"/>
    </source>
</evidence>
<evidence type="ECO:0000256" key="1">
    <source>
        <dbReference type="ARBA" id="ARBA00010203"/>
    </source>
</evidence>
<evidence type="ECO:0000256" key="7">
    <source>
        <dbReference type="ARBA" id="ARBA00049120"/>
    </source>
</evidence>
<name>A0ABV9WCA3_9ACTN</name>
<keyword evidence="6" id="KW-0680">Restriction system</keyword>
<evidence type="ECO:0000313" key="9">
    <source>
        <dbReference type="Proteomes" id="UP001595912"/>
    </source>
</evidence>
<dbReference type="EMBL" id="JBHSIU010000071">
    <property type="protein sequence ID" value="MFC5005406.1"/>
    <property type="molecule type" value="Genomic_DNA"/>
</dbReference>